<dbReference type="Gene3D" id="1.10.10.800">
    <property type="match status" value="1"/>
</dbReference>
<dbReference type="InterPro" id="IPR000073">
    <property type="entry name" value="AB_hydrolase_1"/>
</dbReference>
<dbReference type="Pfam" id="PF12697">
    <property type="entry name" value="Abhydrolase_6"/>
    <property type="match status" value="1"/>
</dbReference>
<dbReference type="InterPro" id="IPR051411">
    <property type="entry name" value="Polyketide_trans_af380"/>
</dbReference>
<dbReference type="PANTHER" id="PTHR47751:SF2">
    <property type="entry name" value="DLTD N-TERMINAL DOMAIN PROTEIN (AFU_ORTHOLOGUE AFUA_8G00380)-RELATED"/>
    <property type="match status" value="1"/>
</dbReference>
<evidence type="ECO:0000313" key="3">
    <source>
        <dbReference type="EMBL" id="OJJ76620.1"/>
    </source>
</evidence>
<dbReference type="GeneID" id="93572182"/>
<dbReference type="RefSeq" id="XP_067483867.1">
    <property type="nucleotide sequence ID" value="XM_067619694.1"/>
</dbReference>
<organism evidence="3 4">
    <name type="scientific">Aspergillus brasiliensis (strain CBS 101740 / IMI 381727 / IBT 21946)</name>
    <dbReference type="NCBI Taxonomy" id="767769"/>
    <lineage>
        <taxon>Eukaryota</taxon>
        <taxon>Fungi</taxon>
        <taxon>Dikarya</taxon>
        <taxon>Ascomycota</taxon>
        <taxon>Pezizomycotina</taxon>
        <taxon>Eurotiomycetes</taxon>
        <taxon>Eurotiomycetidae</taxon>
        <taxon>Eurotiales</taxon>
        <taxon>Aspergillaceae</taxon>
        <taxon>Aspergillus</taxon>
        <taxon>Aspergillus subgen. Circumdati</taxon>
    </lineage>
</organism>
<evidence type="ECO:0000256" key="1">
    <source>
        <dbReference type="ARBA" id="ARBA00029464"/>
    </source>
</evidence>
<dbReference type="SUPFAM" id="SSF53474">
    <property type="entry name" value="alpha/beta-Hydrolases"/>
    <property type="match status" value="1"/>
</dbReference>
<dbReference type="ESTHER" id="aspbc-a0a1l9uy89">
    <property type="family name" value="Thiohydrolase"/>
</dbReference>
<proteinExistence type="inferred from homology"/>
<dbReference type="EMBL" id="KV878680">
    <property type="protein sequence ID" value="OJJ76620.1"/>
    <property type="molecule type" value="Genomic_DNA"/>
</dbReference>
<dbReference type="Proteomes" id="UP000184499">
    <property type="component" value="Unassembled WGS sequence"/>
</dbReference>
<comment type="similarity">
    <text evidence="1">Belongs to the polyketide transferase af380 family.</text>
</comment>
<protein>
    <recommendedName>
        <fullName evidence="2">AB hydrolase-1 domain-containing protein</fullName>
    </recommendedName>
</protein>
<dbReference type="OrthoDB" id="2498029at2759"/>
<dbReference type="AlphaFoldDB" id="A0A1L9UY89"/>
<sequence>MSSKQRVEFKTLDGLTLRGDLYPAESRGPAIILTPGFHLVKEILVSDIALQYQRNGITALAYDPRNYGDSEGQPRNHVDPIRNVTDYSDALTYLKGLPIVDPNKIAFWGASWSGAVCLGAASLDPRAKLVISVCPMIQDINPSPASMKMLKNAMKDRESTVKGNPPYYVPVVNEEGKNPVGFGPAYSKEDYELSQRARKTVAPNFSPEMTLQSYFQLVQYDPVSTMRFLSPNTAAMLLIPELDEISPAHLQRQIYDNVPGPKKLFWAPGQPHRGVVTGDYAEEGLQKQIEYCWEIFGPKP</sequence>
<accession>A0A1L9UY89</accession>
<dbReference type="PANTHER" id="PTHR47751">
    <property type="entry name" value="SUPERFAMILY HYDROLASE, PUTATIVE (AFU_ORTHOLOGUE AFUA_2G16580)-RELATED"/>
    <property type="match status" value="1"/>
</dbReference>
<dbReference type="VEuPathDB" id="FungiDB:ASPBRDRAFT_170790"/>
<evidence type="ECO:0000259" key="2">
    <source>
        <dbReference type="Pfam" id="PF12697"/>
    </source>
</evidence>
<evidence type="ECO:0000313" key="4">
    <source>
        <dbReference type="Proteomes" id="UP000184499"/>
    </source>
</evidence>
<feature type="domain" description="AB hydrolase-1" evidence="2">
    <location>
        <begin position="31"/>
        <end position="254"/>
    </location>
</feature>
<dbReference type="OMA" id="PNYENRT"/>
<dbReference type="InterPro" id="IPR029058">
    <property type="entry name" value="AB_hydrolase_fold"/>
</dbReference>
<gene>
    <name evidence="3" type="ORF">ASPBRDRAFT_170790</name>
</gene>
<name>A0A1L9UY89_ASPBC</name>
<keyword evidence="4" id="KW-1185">Reference proteome</keyword>
<dbReference type="Gene3D" id="3.40.50.1820">
    <property type="entry name" value="alpha/beta hydrolase"/>
    <property type="match status" value="1"/>
</dbReference>
<reference evidence="4" key="1">
    <citation type="journal article" date="2017" name="Genome Biol.">
        <title>Comparative genomics reveals high biological diversity and specific adaptations in the industrially and medically important fungal genus Aspergillus.</title>
        <authorList>
            <person name="de Vries R.P."/>
            <person name="Riley R."/>
            <person name="Wiebenga A."/>
            <person name="Aguilar-Osorio G."/>
            <person name="Amillis S."/>
            <person name="Uchima C.A."/>
            <person name="Anderluh G."/>
            <person name="Asadollahi M."/>
            <person name="Askin M."/>
            <person name="Barry K."/>
            <person name="Battaglia E."/>
            <person name="Bayram O."/>
            <person name="Benocci T."/>
            <person name="Braus-Stromeyer S.A."/>
            <person name="Caldana C."/>
            <person name="Canovas D."/>
            <person name="Cerqueira G.C."/>
            <person name="Chen F."/>
            <person name="Chen W."/>
            <person name="Choi C."/>
            <person name="Clum A."/>
            <person name="Dos Santos R.A."/>
            <person name="Damasio A.R."/>
            <person name="Diallinas G."/>
            <person name="Emri T."/>
            <person name="Fekete E."/>
            <person name="Flipphi M."/>
            <person name="Freyberg S."/>
            <person name="Gallo A."/>
            <person name="Gournas C."/>
            <person name="Habgood R."/>
            <person name="Hainaut M."/>
            <person name="Harispe M.L."/>
            <person name="Henrissat B."/>
            <person name="Hilden K.S."/>
            <person name="Hope R."/>
            <person name="Hossain A."/>
            <person name="Karabika E."/>
            <person name="Karaffa L."/>
            <person name="Karanyi Z."/>
            <person name="Krasevec N."/>
            <person name="Kuo A."/>
            <person name="Kusch H."/>
            <person name="LaButti K."/>
            <person name="Lagendijk E.L."/>
            <person name="Lapidus A."/>
            <person name="Levasseur A."/>
            <person name="Lindquist E."/>
            <person name="Lipzen A."/>
            <person name="Logrieco A.F."/>
            <person name="MacCabe A."/>
            <person name="Maekelae M.R."/>
            <person name="Malavazi I."/>
            <person name="Melin P."/>
            <person name="Meyer V."/>
            <person name="Mielnichuk N."/>
            <person name="Miskei M."/>
            <person name="Molnar A.P."/>
            <person name="Mule G."/>
            <person name="Ngan C.Y."/>
            <person name="Orejas M."/>
            <person name="Orosz E."/>
            <person name="Ouedraogo J.P."/>
            <person name="Overkamp K.M."/>
            <person name="Park H.-S."/>
            <person name="Perrone G."/>
            <person name="Piumi F."/>
            <person name="Punt P.J."/>
            <person name="Ram A.F."/>
            <person name="Ramon A."/>
            <person name="Rauscher S."/>
            <person name="Record E."/>
            <person name="Riano-Pachon D.M."/>
            <person name="Robert V."/>
            <person name="Roehrig J."/>
            <person name="Ruller R."/>
            <person name="Salamov A."/>
            <person name="Salih N.S."/>
            <person name="Samson R.A."/>
            <person name="Sandor E."/>
            <person name="Sanguinetti M."/>
            <person name="Schuetze T."/>
            <person name="Sepcic K."/>
            <person name="Shelest E."/>
            <person name="Sherlock G."/>
            <person name="Sophianopoulou V."/>
            <person name="Squina F.M."/>
            <person name="Sun H."/>
            <person name="Susca A."/>
            <person name="Todd R.B."/>
            <person name="Tsang A."/>
            <person name="Unkles S.E."/>
            <person name="van de Wiele N."/>
            <person name="van Rossen-Uffink D."/>
            <person name="Oliveira J.V."/>
            <person name="Vesth T.C."/>
            <person name="Visser J."/>
            <person name="Yu J.-H."/>
            <person name="Zhou M."/>
            <person name="Andersen M.R."/>
            <person name="Archer D.B."/>
            <person name="Baker S.E."/>
            <person name="Benoit I."/>
            <person name="Brakhage A.A."/>
            <person name="Braus G.H."/>
            <person name="Fischer R."/>
            <person name="Frisvad J.C."/>
            <person name="Goldman G.H."/>
            <person name="Houbraken J."/>
            <person name="Oakley B."/>
            <person name="Pocsi I."/>
            <person name="Scazzocchio C."/>
            <person name="Seiboth B."/>
            <person name="vanKuyk P.A."/>
            <person name="Wortman J."/>
            <person name="Dyer P.S."/>
            <person name="Grigoriev I.V."/>
        </authorList>
    </citation>
    <scope>NUCLEOTIDE SEQUENCE [LARGE SCALE GENOMIC DNA]</scope>
    <source>
        <strain evidence="4">CBS 101740 / IMI 381727 / IBT 21946</strain>
    </source>
</reference>